<organism evidence="7 8">
    <name type="scientific">Thiomonas bhubaneswarensis</name>
    <dbReference type="NCBI Taxonomy" id="339866"/>
    <lineage>
        <taxon>Bacteria</taxon>
        <taxon>Pseudomonadati</taxon>
        <taxon>Pseudomonadota</taxon>
        <taxon>Betaproteobacteria</taxon>
        <taxon>Burkholderiales</taxon>
        <taxon>Thiomonas</taxon>
    </lineage>
</organism>
<dbReference type="SUPFAM" id="SSF53850">
    <property type="entry name" value="Periplasmic binding protein-like II"/>
    <property type="match status" value="1"/>
</dbReference>
<dbReference type="EMBL" id="CYHF01000004">
    <property type="protein sequence ID" value="CUA96513.1"/>
    <property type="molecule type" value="Genomic_DNA"/>
</dbReference>
<dbReference type="SUPFAM" id="SSF46785">
    <property type="entry name" value="Winged helix' DNA-binding domain"/>
    <property type="match status" value="1"/>
</dbReference>
<keyword evidence="8" id="KW-1185">Reference proteome</keyword>
<gene>
    <name evidence="7" type="ORF">Ga0061069_104164</name>
</gene>
<dbReference type="PANTHER" id="PTHR30579:SF7">
    <property type="entry name" value="HTH-TYPE TRANSCRIPTIONAL REGULATOR LRHA-RELATED"/>
    <property type="match status" value="1"/>
</dbReference>
<evidence type="ECO:0000313" key="8">
    <source>
        <dbReference type="Proteomes" id="UP000183649"/>
    </source>
</evidence>
<protein>
    <submittedName>
        <fullName evidence="7">DNA-binding transcriptional regulator, LysR family</fullName>
    </submittedName>
</protein>
<feature type="domain" description="HTH lysR-type" evidence="6">
    <location>
        <begin position="6"/>
        <end position="63"/>
    </location>
</feature>
<accession>A0A0K6I0B6</accession>
<dbReference type="GO" id="GO:0003700">
    <property type="term" value="F:DNA-binding transcription factor activity"/>
    <property type="evidence" value="ECO:0007669"/>
    <property type="project" value="InterPro"/>
</dbReference>
<evidence type="ECO:0000313" key="7">
    <source>
        <dbReference type="EMBL" id="CUA96513.1"/>
    </source>
</evidence>
<dbReference type="InterPro" id="IPR000847">
    <property type="entry name" value="LysR_HTH_N"/>
</dbReference>
<feature type="region of interest" description="Disordered" evidence="5">
    <location>
        <begin position="301"/>
        <end position="335"/>
    </location>
</feature>
<dbReference type="GO" id="GO:0003677">
    <property type="term" value="F:DNA binding"/>
    <property type="evidence" value="ECO:0007669"/>
    <property type="project" value="UniProtKB-KW"/>
</dbReference>
<sequence length="335" mass="35321">MGRLNLDLDGLRTLSTGVALGSFAKAADRLGRSTSAVSAQLKKLEEQIGAPILRKAGRVMVPTAAGEVLLSYARRLLDLNDEAVAAVRGVDLEGCVRLGLQEDFGEIVLTDVLGHFARAHPRVRVEARVARNADLLGLVTAGRLDLALAWDDGFDTPHSHSLADLPLRWIGAAAHPELARTTDRGVLPLVVFDAPCLMRQAATAALDRAGIAWRVAFTTASLSGIWAAVAAGLGVTVRTEAGLPGNLCVLDPAMCGLPELSAAGLRLHRAGPALAPAVRRLEDLLCDALIRALPEGVDRGMRAHISDGGGSSAPREEREKRDAAERAPGPDAIRR</sequence>
<evidence type="ECO:0000256" key="2">
    <source>
        <dbReference type="ARBA" id="ARBA00023015"/>
    </source>
</evidence>
<dbReference type="Proteomes" id="UP000183649">
    <property type="component" value="Unassembled WGS sequence"/>
</dbReference>
<keyword evidence="2" id="KW-0805">Transcription regulation</keyword>
<dbReference type="InterPro" id="IPR036390">
    <property type="entry name" value="WH_DNA-bd_sf"/>
</dbReference>
<dbReference type="RefSeq" id="WP_072242996.1">
    <property type="nucleotide sequence ID" value="NZ_CYHF01000004.1"/>
</dbReference>
<evidence type="ECO:0000256" key="1">
    <source>
        <dbReference type="ARBA" id="ARBA00009437"/>
    </source>
</evidence>
<comment type="similarity">
    <text evidence="1">Belongs to the LysR transcriptional regulatory family.</text>
</comment>
<keyword evidence="3 7" id="KW-0238">DNA-binding</keyword>
<dbReference type="PROSITE" id="PS50931">
    <property type="entry name" value="HTH_LYSR"/>
    <property type="match status" value="1"/>
</dbReference>
<evidence type="ECO:0000256" key="4">
    <source>
        <dbReference type="ARBA" id="ARBA00023163"/>
    </source>
</evidence>
<keyword evidence="4" id="KW-0804">Transcription</keyword>
<dbReference type="STRING" id="339866.GCA_001418255_01397"/>
<evidence type="ECO:0000256" key="5">
    <source>
        <dbReference type="SAM" id="MobiDB-lite"/>
    </source>
</evidence>
<dbReference type="InterPro" id="IPR036388">
    <property type="entry name" value="WH-like_DNA-bd_sf"/>
</dbReference>
<dbReference type="AlphaFoldDB" id="A0A0K6I0B6"/>
<dbReference type="Gene3D" id="1.10.10.10">
    <property type="entry name" value="Winged helix-like DNA-binding domain superfamily/Winged helix DNA-binding domain"/>
    <property type="match status" value="1"/>
</dbReference>
<evidence type="ECO:0000259" key="6">
    <source>
        <dbReference type="PROSITE" id="PS50931"/>
    </source>
</evidence>
<name>A0A0K6I0B6_9BURK</name>
<dbReference type="Gene3D" id="3.40.190.10">
    <property type="entry name" value="Periplasmic binding protein-like II"/>
    <property type="match status" value="2"/>
</dbReference>
<evidence type="ECO:0000256" key="3">
    <source>
        <dbReference type="ARBA" id="ARBA00023125"/>
    </source>
</evidence>
<feature type="compositionally biased region" description="Basic and acidic residues" evidence="5">
    <location>
        <begin position="314"/>
        <end position="325"/>
    </location>
</feature>
<proteinExistence type="inferred from homology"/>
<dbReference type="Pfam" id="PF00126">
    <property type="entry name" value="HTH_1"/>
    <property type="match status" value="1"/>
</dbReference>
<dbReference type="InterPro" id="IPR005119">
    <property type="entry name" value="LysR_subst-bd"/>
</dbReference>
<dbReference type="Pfam" id="PF03466">
    <property type="entry name" value="LysR_substrate"/>
    <property type="match status" value="1"/>
</dbReference>
<dbReference type="PANTHER" id="PTHR30579">
    <property type="entry name" value="TRANSCRIPTIONAL REGULATOR"/>
    <property type="match status" value="1"/>
</dbReference>
<dbReference type="OrthoDB" id="6555293at2"/>
<reference evidence="8" key="1">
    <citation type="submission" date="2015-08" db="EMBL/GenBank/DDBJ databases">
        <authorList>
            <person name="Varghese N."/>
        </authorList>
    </citation>
    <scope>NUCLEOTIDE SEQUENCE [LARGE SCALE GENOMIC DNA]</scope>
    <source>
        <strain evidence="8">DSM 18181</strain>
    </source>
</reference>
<dbReference type="InterPro" id="IPR050176">
    <property type="entry name" value="LTTR"/>
</dbReference>